<evidence type="ECO:0000256" key="1">
    <source>
        <dbReference type="SAM" id="Phobius"/>
    </source>
</evidence>
<dbReference type="GeneID" id="70184529"/>
<dbReference type="AlphaFoldDB" id="A0A9P9BIP4"/>
<keyword evidence="1" id="KW-0472">Membrane</keyword>
<keyword evidence="1" id="KW-1133">Transmembrane helix</keyword>
<dbReference type="RefSeq" id="XP_046008006.1">
    <property type="nucleotide sequence ID" value="XM_046154983.1"/>
</dbReference>
<organism evidence="2 3">
    <name type="scientific">Microdochium trichocladiopsis</name>
    <dbReference type="NCBI Taxonomy" id="1682393"/>
    <lineage>
        <taxon>Eukaryota</taxon>
        <taxon>Fungi</taxon>
        <taxon>Dikarya</taxon>
        <taxon>Ascomycota</taxon>
        <taxon>Pezizomycotina</taxon>
        <taxon>Sordariomycetes</taxon>
        <taxon>Xylariomycetidae</taxon>
        <taxon>Xylariales</taxon>
        <taxon>Microdochiaceae</taxon>
        <taxon>Microdochium</taxon>
    </lineage>
</organism>
<dbReference type="OrthoDB" id="10620476at2759"/>
<name>A0A9P9BIP4_9PEZI</name>
<sequence>MASQVTTTTPSLGASESLVMNPRQLFSKAANARLTGRSRVSILLAVSIAFIFSVAINLHALYDRNSYGYRGGNPKHTVTMTFLVLLSLILLAILSTVTRNFLSSLIVGLTGMGLYIYITFLVDPWTHGHGRVIATWSVLTFWIFFVVEAVLGYGYQATGWMEARLEDRDLGRIRLGSDEANTVLPHEEYRDIPTPRALQVDQVAAVAALDLERGERSPPKADSVA</sequence>
<accession>A0A9P9BIP4</accession>
<reference evidence="2" key="1">
    <citation type="journal article" date="2021" name="Nat. Commun.">
        <title>Genetic determinants of endophytism in the Arabidopsis root mycobiome.</title>
        <authorList>
            <person name="Mesny F."/>
            <person name="Miyauchi S."/>
            <person name="Thiergart T."/>
            <person name="Pickel B."/>
            <person name="Atanasova L."/>
            <person name="Karlsson M."/>
            <person name="Huettel B."/>
            <person name="Barry K.W."/>
            <person name="Haridas S."/>
            <person name="Chen C."/>
            <person name="Bauer D."/>
            <person name="Andreopoulos W."/>
            <person name="Pangilinan J."/>
            <person name="LaButti K."/>
            <person name="Riley R."/>
            <person name="Lipzen A."/>
            <person name="Clum A."/>
            <person name="Drula E."/>
            <person name="Henrissat B."/>
            <person name="Kohler A."/>
            <person name="Grigoriev I.V."/>
            <person name="Martin F.M."/>
            <person name="Hacquard S."/>
        </authorList>
    </citation>
    <scope>NUCLEOTIDE SEQUENCE</scope>
    <source>
        <strain evidence="2">MPI-CAGE-CH-0230</strain>
    </source>
</reference>
<feature type="transmembrane region" description="Helical" evidence="1">
    <location>
        <begin position="42"/>
        <end position="62"/>
    </location>
</feature>
<keyword evidence="1" id="KW-0812">Transmembrane</keyword>
<dbReference type="EMBL" id="JAGTJQ010000009">
    <property type="protein sequence ID" value="KAH7024458.1"/>
    <property type="molecule type" value="Genomic_DNA"/>
</dbReference>
<protein>
    <submittedName>
        <fullName evidence="2">Uncharacterized protein</fullName>
    </submittedName>
</protein>
<proteinExistence type="predicted"/>
<evidence type="ECO:0000313" key="2">
    <source>
        <dbReference type="EMBL" id="KAH7024458.1"/>
    </source>
</evidence>
<feature type="transmembrane region" description="Helical" evidence="1">
    <location>
        <begin position="101"/>
        <end position="121"/>
    </location>
</feature>
<feature type="transmembrane region" description="Helical" evidence="1">
    <location>
        <begin position="77"/>
        <end position="94"/>
    </location>
</feature>
<comment type="caution">
    <text evidence="2">The sequence shown here is derived from an EMBL/GenBank/DDBJ whole genome shotgun (WGS) entry which is preliminary data.</text>
</comment>
<dbReference type="Proteomes" id="UP000756346">
    <property type="component" value="Unassembled WGS sequence"/>
</dbReference>
<evidence type="ECO:0000313" key="3">
    <source>
        <dbReference type="Proteomes" id="UP000756346"/>
    </source>
</evidence>
<gene>
    <name evidence="2" type="ORF">B0I36DRAFT_331464</name>
</gene>
<feature type="transmembrane region" description="Helical" evidence="1">
    <location>
        <begin position="133"/>
        <end position="155"/>
    </location>
</feature>
<keyword evidence="3" id="KW-1185">Reference proteome</keyword>